<keyword evidence="3 8" id="KW-0812">Transmembrane</keyword>
<dbReference type="AlphaFoldDB" id="A0A517YKU7"/>
<feature type="compositionally biased region" description="Pro residues" evidence="7">
    <location>
        <begin position="287"/>
        <end position="299"/>
    </location>
</feature>
<dbReference type="PANTHER" id="PTHR30625">
    <property type="entry name" value="PROTEIN TOLQ"/>
    <property type="match status" value="1"/>
</dbReference>
<keyword evidence="4 8" id="KW-1133">Transmembrane helix</keyword>
<reference evidence="10 11" key="1">
    <citation type="submission" date="2019-02" db="EMBL/GenBank/DDBJ databases">
        <title>Deep-cultivation of Planctomycetes and their phenomic and genomic characterization uncovers novel biology.</title>
        <authorList>
            <person name="Wiegand S."/>
            <person name="Jogler M."/>
            <person name="Boedeker C."/>
            <person name="Pinto D."/>
            <person name="Vollmers J."/>
            <person name="Rivas-Marin E."/>
            <person name="Kohn T."/>
            <person name="Peeters S.H."/>
            <person name="Heuer A."/>
            <person name="Rast P."/>
            <person name="Oberbeckmann S."/>
            <person name="Bunk B."/>
            <person name="Jeske O."/>
            <person name="Meyerdierks A."/>
            <person name="Storesund J.E."/>
            <person name="Kallscheuer N."/>
            <person name="Luecker S."/>
            <person name="Lage O.M."/>
            <person name="Pohl T."/>
            <person name="Merkel B.J."/>
            <person name="Hornburger P."/>
            <person name="Mueller R.-W."/>
            <person name="Bruemmer F."/>
            <person name="Labrenz M."/>
            <person name="Spormann A.M."/>
            <person name="Op den Camp H."/>
            <person name="Overmann J."/>
            <person name="Amann R."/>
            <person name="Jetten M.S.M."/>
            <person name="Mascher T."/>
            <person name="Medema M.H."/>
            <person name="Devos D.P."/>
            <person name="Kaster A.-K."/>
            <person name="Ovreas L."/>
            <person name="Rohde M."/>
            <person name="Galperin M.Y."/>
            <person name="Jogler C."/>
        </authorList>
    </citation>
    <scope>NUCLEOTIDE SEQUENCE [LARGE SCALE GENOMIC DNA]</scope>
    <source>
        <strain evidence="10 11">ETA_A8</strain>
    </source>
</reference>
<feature type="compositionally biased region" description="Pro residues" evidence="7">
    <location>
        <begin position="40"/>
        <end position="52"/>
    </location>
</feature>
<sequence length="305" mass="32359">MNSGANAWSSAGWHMRLPLLVLWGAILLSPTDAPAQQLQPLPPANPAAPPAIAPAGGAPAELMQKPSARPPKKTFLQIFFSGGPVGIANMLVLIGLSLTAVYLVFDNILRIRRKDLVPEEISRELRKLVEQGRLAEATQLCKANPCFLTAIVQQALTEADGDWPEIEKAMEDATAEQAAKLFRWIEYLSVIGNLAPMVGLLGTVTGMLLAFKEVAETEGKAGAAALADGIYQALVTTVYGLVIAIPALGFFAMFRSWIDELIAEAAYAGLHILAPLKQRQRGTQAPPIAPAPPAPPAPPRAAGGR</sequence>
<keyword evidence="2" id="KW-1003">Cell membrane</keyword>
<evidence type="ECO:0000256" key="6">
    <source>
        <dbReference type="RuleBase" id="RU004057"/>
    </source>
</evidence>
<feature type="transmembrane region" description="Helical" evidence="8">
    <location>
        <begin position="78"/>
        <end position="105"/>
    </location>
</feature>
<dbReference type="EMBL" id="CP036274">
    <property type="protein sequence ID" value="QDU30851.1"/>
    <property type="molecule type" value="Genomic_DNA"/>
</dbReference>
<dbReference type="Proteomes" id="UP000315017">
    <property type="component" value="Chromosome"/>
</dbReference>
<keyword evidence="6" id="KW-0653">Protein transport</keyword>
<dbReference type="InterPro" id="IPR050790">
    <property type="entry name" value="ExbB/TolQ_transport"/>
</dbReference>
<evidence type="ECO:0000313" key="11">
    <source>
        <dbReference type="Proteomes" id="UP000315017"/>
    </source>
</evidence>
<dbReference type="Pfam" id="PF01618">
    <property type="entry name" value="MotA_ExbB"/>
    <property type="match status" value="1"/>
</dbReference>
<gene>
    <name evidence="10" type="primary">exbB_3</name>
    <name evidence="10" type="ORF">ETAA8_60000</name>
</gene>
<dbReference type="GO" id="GO:0017038">
    <property type="term" value="P:protein import"/>
    <property type="evidence" value="ECO:0007669"/>
    <property type="project" value="TreeGrafter"/>
</dbReference>
<proteinExistence type="inferred from homology"/>
<dbReference type="InterPro" id="IPR002898">
    <property type="entry name" value="MotA_ExbB_proton_chnl"/>
</dbReference>
<evidence type="ECO:0000256" key="8">
    <source>
        <dbReference type="SAM" id="Phobius"/>
    </source>
</evidence>
<evidence type="ECO:0000256" key="4">
    <source>
        <dbReference type="ARBA" id="ARBA00022989"/>
    </source>
</evidence>
<dbReference type="PANTHER" id="PTHR30625:SF17">
    <property type="entry name" value="TOLQ-RELATED"/>
    <property type="match status" value="1"/>
</dbReference>
<evidence type="ECO:0000256" key="3">
    <source>
        <dbReference type="ARBA" id="ARBA00022692"/>
    </source>
</evidence>
<dbReference type="KEGG" id="aagg:ETAA8_60000"/>
<feature type="domain" description="MotA/TolQ/ExbB proton channel" evidence="9">
    <location>
        <begin position="149"/>
        <end position="264"/>
    </location>
</feature>
<evidence type="ECO:0000256" key="5">
    <source>
        <dbReference type="ARBA" id="ARBA00023136"/>
    </source>
</evidence>
<protein>
    <submittedName>
        <fullName evidence="10">Biopolymer transport protein ExbB</fullName>
    </submittedName>
</protein>
<evidence type="ECO:0000313" key="10">
    <source>
        <dbReference type="EMBL" id="QDU30851.1"/>
    </source>
</evidence>
<feature type="region of interest" description="Disordered" evidence="7">
    <location>
        <begin position="37"/>
        <end position="67"/>
    </location>
</feature>
<comment type="similarity">
    <text evidence="6">Belongs to the exbB/tolQ family.</text>
</comment>
<feature type="transmembrane region" description="Helical" evidence="8">
    <location>
        <begin position="230"/>
        <end position="254"/>
    </location>
</feature>
<evidence type="ECO:0000259" key="9">
    <source>
        <dbReference type="Pfam" id="PF01618"/>
    </source>
</evidence>
<evidence type="ECO:0000256" key="2">
    <source>
        <dbReference type="ARBA" id="ARBA00022475"/>
    </source>
</evidence>
<comment type="subcellular location">
    <subcellularLocation>
        <location evidence="1">Cell membrane</location>
        <topology evidence="1">Multi-pass membrane protein</topology>
    </subcellularLocation>
    <subcellularLocation>
        <location evidence="6">Membrane</location>
        <topology evidence="6">Multi-pass membrane protein</topology>
    </subcellularLocation>
</comment>
<dbReference type="GO" id="GO:0005886">
    <property type="term" value="C:plasma membrane"/>
    <property type="evidence" value="ECO:0007669"/>
    <property type="project" value="UniProtKB-SubCell"/>
</dbReference>
<name>A0A517YKU7_9BACT</name>
<keyword evidence="11" id="KW-1185">Reference proteome</keyword>
<evidence type="ECO:0000256" key="1">
    <source>
        <dbReference type="ARBA" id="ARBA00004651"/>
    </source>
</evidence>
<accession>A0A517YKU7</accession>
<feature type="region of interest" description="Disordered" evidence="7">
    <location>
        <begin position="281"/>
        <end position="305"/>
    </location>
</feature>
<feature type="transmembrane region" description="Helical" evidence="8">
    <location>
        <begin position="187"/>
        <end position="210"/>
    </location>
</feature>
<evidence type="ECO:0000256" key="7">
    <source>
        <dbReference type="SAM" id="MobiDB-lite"/>
    </source>
</evidence>
<organism evidence="10 11">
    <name type="scientific">Anatilimnocola aggregata</name>
    <dbReference type="NCBI Taxonomy" id="2528021"/>
    <lineage>
        <taxon>Bacteria</taxon>
        <taxon>Pseudomonadati</taxon>
        <taxon>Planctomycetota</taxon>
        <taxon>Planctomycetia</taxon>
        <taxon>Pirellulales</taxon>
        <taxon>Pirellulaceae</taxon>
        <taxon>Anatilimnocola</taxon>
    </lineage>
</organism>
<keyword evidence="6" id="KW-0813">Transport</keyword>
<keyword evidence="5 8" id="KW-0472">Membrane</keyword>